<evidence type="ECO:0000259" key="2">
    <source>
        <dbReference type="Pfam" id="PF12172"/>
    </source>
</evidence>
<accession>A0A1K0JQQ7</accession>
<dbReference type="RefSeq" id="WP_340530581.1">
    <property type="nucleotide sequence ID" value="NZ_FMSH01000518.1"/>
</dbReference>
<dbReference type="EMBL" id="FMSH01000518">
    <property type="protein sequence ID" value="SCV00319.1"/>
    <property type="molecule type" value="Genomic_DNA"/>
</dbReference>
<dbReference type="PANTHER" id="PTHR34075:SF5">
    <property type="entry name" value="BLR3430 PROTEIN"/>
    <property type="match status" value="1"/>
</dbReference>
<dbReference type="InterPro" id="IPR002878">
    <property type="entry name" value="ChsH2_C"/>
</dbReference>
<organism evidence="3">
    <name type="scientific">Cupriavidus necator</name>
    <name type="common">Alcaligenes eutrophus</name>
    <name type="synonym">Ralstonia eutropha</name>
    <dbReference type="NCBI Taxonomy" id="106590"/>
    <lineage>
        <taxon>Bacteria</taxon>
        <taxon>Pseudomonadati</taxon>
        <taxon>Pseudomonadota</taxon>
        <taxon>Betaproteobacteria</taxon>
        <taxon>Burkholderiales</taxon>
        <taxon>Burkholderiaceae</taxon>
        <taxon>Cupriavidus</taxon>
    </lineage>
</organism>
<dbReference type="Pfam" id="PF12172">
    <property type="entry name" value="zf-ChsH2"/>
    <property type="match status" value="1"/>
</dbReference>
<protein>
    <submittedName>
        <fullName evidence="3">Uncharacterized protein</fullName>
    </submittedName>
</protein>
<feature type="domain" description="ChsH2 rubredoxin-like zinc ribbon" evidence="2">
    <location>
        <begin position="23"/>
        <end position="52"/>
    </location>
</feature>
<dbReference type="InterPro" id="IPR052513">
    <property type="entry name" value="Thioester_dehydratase-like"/>
</dbReference>
<reference evidence="3" key="1">
    <citation type="submission" date="2016-09" db="EMBL/GenBank/DDBJ databases">
        <authorList>
            <person name="Capua I."/>
            <person name="De Benedictis P."/>
            <person name="Joannis T."/>
            <person name="Lombin L.H."/>
            <person name="Cattoli G."/>
        </authorList>
    </citation>
    <scope>NUCLEOTIDE SEQUENCE</scope>
    <source>
        <strain evidence="3">B9</strain>
    </source>
</reference>
<dbReference type="InterPro" id="IPR012340">
    <property type="entry name" value="NA-bd_OB-fold"/>
</dbReference>
<sequence length="133" mass="14629">MSDAEGLEAAIQSDSPEQSFLAALRQGSPMIQCCDSCGNRFYFPRTHCPACRCADYTWVPMGRTGSLYSYSEIPAHGERPGRNVILVEMEDGFRMMSTCPACGPAELEIGMPLRARVDGSTEPPRIVFEDART</sequence>
<evidence type="ECO:0000313" key="3">
    <source>
        <dbReference type="EMBL" id="SCV00319.1"/>
    </source>
</evidence>
<dbReference type="Pfam" id="PF01796">
    <property type="entry name" value="OB_ChsH2_C"/>
    <property type="match status" value="1"/>
</dbReference>
<dbReference type="InterPro" id="IPR022002">
    <property type="entry name" value="ChsH2_Znr"/>
</dbReference>
<feature type="domain" description="ChsH2 C-terminal OB-fold" evidence="1">
    <location>
        <begin position="58"/>
        <end position="117"/>
    </location>
</feature>
<dbReference type="Gene3D" id="6.10.30.10">
    <property type="match status" value="1"/>
</dbReference>
<gene>
    <name evidence="3" type="ORF">CNECB9_70027</name>
</gene>
<proteinExistence type="predicted"/>
<name>A0A1K0JQQ7_CUPNE</name>
<dbReference type="SUPFAM" id="SSF50249">
    <property type="entry name" value="Nucleic acid-binding proteins"/>
    <property type="match status" value="1"/>
</dbReference>
<dbReference type="PANTHER" id="PTHR34075">
    <property type="entry name" value="BLR3430 PROTEIN"/>
    <property type="match status" value="1"/>
</dbReference>
<evidence type="ECO:0000259" key="1">
    <source>
        <dbReference type="Pfam" id="PF01796"/>
    </source>
</evidence>
<dbReference type="AlphaFoldDB" id="A0A1K0JQQ7"/>